<reference evidence="2 3" key="1">
    <citation type="submission" date="2014-05" db="EMBL/GenBank/DDBJ databases">
        <title>Draft Genome Sequence of Kitasatospora cheerisanensis KCTC 2395.</title>
        <authorList>
            <person name="Nam D.H."/>
        </authorList>
    </citation>
    <scope>NUCLEOTIDE SEQUENCE [LARGE SCALE GENOMIC DNA]</scope>
    <source>
        <strain evidence="2 3">KCTC 2395</strain>
    </source>
</reference>
<evidence type="ECO:0000313" key="2">
    <source>
        <dbReference type="EMBL" id="KDN82239.1"/>
    </source>
</evidence>
<organism evidence="2 3">
    <name type="scientific">Kitasatospora cheerisanensis KCTC 2395</name>
    <dbReference type="NCBI Taxonomy" id="1348663"/>
    <lineage>
        <taxon>Bacteria</taxon>
        <taxon>Bacillati</taxon>
        <taxon>Actinomycetota</taxon>
        <taxon>Actinomycetes</taxon>
        <taxon>Kitasatosporales</taxon>
        <taxon>Streptomycetaceae</taxon>
        <taxon>Kitasatospora</taxon>
    </lineage>
</organism>
<evidence type="ECO:0000256" key="1">
    <source>
        <dbReference type="SAM" id="MobiDB-lite"/>
    </source>
</evidence>
<keyword evidence="3" id="KW-1185">Reference proteome</keyword>
<dbReference type="AlphaFoldDB" id="A0A066YQJ2"/>
<dbReference type="Proteomes" id="UP000027178">
    <property type="component" value="Unassembled WGS sequence"/>
</dbReference>
<accession>A0A066YQJ2</accession>
<comment type="caution">
    <text evidence="2">The sequence shown here is derived from an EMBL/GenBank/DDBJ whole genome shotgun (WGS) entry which is preliminary data.</text>
</comment>
<name>A0A066YQJ2_9ACTN</name>
<dbReference type="PATRIC" id="fig|1348663.4.peg.5754"/>
<dbReference type="EMBL" id="JNBY01000115">
    <property type="protein sequence ID" value="KDN82239.1"/>
    <property type="molecule type" value="Genomic_DNA"/>
</dbReference>
<feature type="compositionally biased region" description="Pro residues" evidence="1">
    <location>
        <begin position="54"/>
        <end position="64"/>
    </location>
</feature>
<proteinExistence type="predicted"/>
<dbReference type="HOGENOM" id="CLU_2569297_0_0_11"/>
<sequence length="81" mass="8434">MIAAVLLGEAVLLWKAIGDLHGATAALNAQHAAPGPLLPAQAPPRACPARHRPTAPPRPGPPRPGPRRTEPPRPAPRTSTR</sequence>
<protein>
    <submittedName>
        <fullName evidence="2">Uncharacterized protein</fullName>
    </submittedName>
</protein>
<gene>
    <name evidence="2" type="ORF">KCH_59480</name>
</gene>
<evidence type="ECO:0000313" key="3">
    <source>
        <dbReference type="Proteomes" id="UP000027178"/>
    </source>
</evidence>
<feature type="region of interest" description="Disordered" evidence="1">
    <location>
        <begin position="34"/>
        <end position="81"/>
    </location>
</feature>